<keyword evidence="3" id="KW-1003">Cell membrane</keyword>
<dbReference type="EMBL" id="LT174533">
    <property type="protein sequence ID" value="CZQ24038.1"/>
    <property type="molecule type" value="Genomic_DNA"/>
</dbReference>
<protein>
    <submittedName>
        <fullName evidence="7">Colanic acid exporter</fullName>
    </submittedName>
</protein>
<keyword evidence="6" id="KW-0472">Membrane</keyword>
<evidence type="ECO:0000313" key="7">
    <source>
        <dbReference type="EMBL" id="CZQ24038.1"/>
    </source>
</evidence>
<comment type="subcellular location">
    <subcellularLocation>
        <location evidence="1">Cell membrane</location>
        <topology evidence="1">Multi-pass membrane protein</topology>
    </subcellularLocation>
</comment>
<evidence type="ECO:0000256" key="6">
    <source>
        <dbReference type="ARBA" id="ARBA00023136"/>
    </source>
</evidence>
<evidence type="ECO:0000256" key="5">
    <source>
        <dbReference type="ARBA" id="ARBA00022989"/>
    </source>
</evidence>
<dbReference type="PANTHER" id="PTHR30250:SF10">
    <property type="entry name" value="LIPOPOLYSACCHARIDE BIOSYNTHESIS PROTEIN WZXC"/>
    <property type="match status" value="1"/>
</dbReference>
<evidence type="ECO:0000256" key="4">
    <source>
        <dbReference type="ARBA" id="ARBA00022692"/>
    </source>
</evidence>
<dbReference type="InterPro" id="IPR050833">
    <property type="entry name" value="Poly_Biosynth_Transport"/>
</dbReference>
<reference evidence="7" key="2">
    <citation type="submission" date="2016-06" db="EMBL/GenBank/DDBJ databases">
        <title>Towards a vaccine: An investigation of Klebsiella pneumoniae surface antigens.</title>
        <authorList>
            <person name="Follador R."/>
            <person name="Heinz E."/>
            <person name="Wyres K.L."/>
            <person name="Ellington M.J."/>
            <person name="Kowarik M."/>
            <person name="Holt K.E."/>
            <person name="Thomson N.R."/>
        </authorList>
    </citation>
    <scope>NUCLEOTIDE SEQUENCE</scope>
    <source>
        <strain evidence="7">QMP</strain>
    </source>
</reference>
<reference evidence="7" key="1">
    <citation type="submission" date="2016-02" db="EMBL/GenBank/DDBJ databases">
        <authorList>
            <person name="Wen L."/>
            <person name="He K."/>
            <person name="Yang H."/>
        </authorList>
    </citation>
    <scope>NUCLEOTIDE SEQUENCE</scope>
    <source>
        <strain evidence="7">QMP</strain>
    </source>
</reference>
<evidence type="ECO:0000256" key="3">
    <source>
        <dbReference type="ARBA" id="ARBA00022475"/>
    </source>
</evidence>
<keyword evidence="5" id="KW-1133">Transmembrane helix</keyword>
<dbReference type="GO" id="GO:0005886">
    <property type="term" value="C:plasma membrane"/>
    <property type="evidence" value="ECO:0007669"/>
    <property type="project" value="UniProtKB-SubCell"/>
</dbReference>
<sequence>MSGIKGQAAWLLGSNFISALLQIIQISILARVLELHELGVLAIINTVLAIAMILQDMGMSSYIVYKQDMTRKQQSTIYWINFLLSLFTGLIVFASSLPISEFYKMPQLESLIMLASINFVFLGSLSQYQAHYIKAKKMILLSQIEIGAKFISFFFVVWAIYKTDLRTSAVVLGLILNAVLRLCFMSLFGNREWRPLFKFEKEIVHDVFKYGVYQLGSQVINQLRTQLDVIIVGKVLGGDSLGLYSLAKDLILQPLKLVSPVINRLALPRFAENQRELHELKAIFLKGTFVIAAFSSCIYISIYLFSPIIITLLYGSERMPIMDILPFMLIFGALRPMGGLTGAIAQANGKTNVEFIWNIVAGIAVLCISSTIILFPKLWYVSLTLSIAQILVSFLVFPFFIKPIVSVSFISYIRQWIPVIIIFFIITSLMYAFNVNIYPFW</sequence>
<name>A0A193SDT1_KLEPN</name>
<gene>
    <name evidence="7" type="primary">wzxC</name>
</gene>
<evidence type="ECO:0000256" key="2">
    <source>
        <dbReference type="ARBA" id="ARBA00007430"/>
    </source>
</evidence>
<dbReference type="Pfam" id="PF13440">
    <property type="entry name" value="Polysacc_synt_3"/>
    <property type="match status" value="1"/>
</dbReference>
<dbReference type="RefSeq" id="WP_071556969.1">
    <property type="nucleotide sequence ID" value="NZ_CABDVA010000001.1"/>
</dbReference>
<organism evidence="7">
    <name type="scientific">Klebsiella pneumoniae</name>
    <dbReference type="NCBI Taxonomy" id="573"/>
    <lineage>
        <taxon>Bacteria</taxon>
        <taxon>Pseudomonadati</taxon>
        <taxon>Pseudomonadota</taxon>
        <taxon>Gammaproteobacteria</taxon>
        <taxon>Enterobacterales</taxon>
        <taxon>Enterobacteriaceae</taxon>
        <taxon>Klebsiella/Raoultella group</taxon>
        <taxon>Klebsiella</taxon>
        <taxon>Klebsiella pneumoniae complex</taxon>
    </lineage>
</organism>
<evidence type="ECO:0000256" key="1">
    <source>
        <dbReference type="ARBA" id="ARBA00004651"/>
    </source>
</evidence>
<comment type="similarity">
    <text evidence="2">Belongs to the polysaccharide synthase family.</text>
</comment>
<accession>A0A193SDT1</accession>
<dbReference type="PANTHER" id="PTHR30250">
    <property type="entry name" value="PST FAMILY PREDICTED COLANIC ACID TRANSPORTER"/>
    <property type="match status" value="1"/>
</dbReference>
<dbReference type="AlphaFoldDB" id="A0A193SDT1"/>
<keyword evidence="4" id="KW-0812">Transmembrane</keyword>
<proteinExistence type="inferred from homology"/>